<dbReference type="EMBL" id="JAKKPZ010000125">
    <property type="protein sequence ID" value="KAI1701177.1"/>
    <property type="molecule type" value="Genomic_DNA"/>
</dbReference>
<dbReference type="InterPro" id="IPR051119">
    <property type="entry name" value="Nematode_SR-like"/>
</dbReference>
<feature type="transmembrane region" description="Helical" evidence="1">
    <location>
        <begin position="205"/>
        <end position="226"/>
    </location>
</feature>
<comment type="caution">
    <text evidence="2">The sequence shown here is derived from an EMBL/GenBank/DDBJ whole genome shotgun (WGS) entry which is preliminary data.</text>
</comment>
<feature type="transmembrane region" description="Helical" evidence="1">
    <location>
        <begin position="69"/>
        <end position="87"/>
    </location>
</feature>
<feature type="transmembrane region" description="Helical" evidence="1">
    <location>
        <begin position="246"/>
        <end position="265"/>
    </location>
</feature>
<feature type="transmembrane region" description="Helical" evidence="1">
    <location>
        <begin position="162"/>
        <end position="185"/>
    </location>
</feature>
<accession>A0AAD4MNB3</accession>
<dbReference type="InterPro" id="IPR019426">
    <property type="entry name" value="7TM_GPCR_serpentine_rcpt_Srv"/>
</dbReference>
<gene>
    <name evidence="2" type="ORF">DdX_16264</name>
</gene>
<dbReference type="Proteomes" id="UP001201812">
    <property type="component" value="Unassembled WGS sequence"/>
</dbReference>
<dbReference type="PANTHER" id="PTHR31627">
    <property type="entry name" value="SERPENTINE RECEPTOR CLASS GAMMA-RELATED"/>
    <property type="match status" value="1"/>
</dbReference>
<organism evidence="2 3">
    <name type="scientific">Ditylenchus destructor</name>
    <dbReference type="NCBI Taxonomy" id="166010"/>
    <lineage>
        <taxon>Eukaryota</taxon>
        <taxon>Metazoa</taxon>
        <taxon>Ecdysozoa</taxon>
        <taxon>Nematoda</taxon>
        <taxon>Chromadorea</taxon>
        <taxon>Rhabditida</taxon>
        <taxon>Tylenchina</taxon>
        <taxon>Tylenchomorpha</taxon>
        <taxon>Sphaerularioidea</taxon>
        <taxon>Anguinidae</taxon>
        <taxon>Anguininae</taxon>
        <taxon>Ditylenchus</taxon>
    </lineage>
</organism>
<reference evidence="2" key="1">
    <citation type="submission" date="2022-01" db="EMBL/GenBank/DDBJ databases">
        <title>Genome Sequence Resource for Two Populations of Ditylenchus destructor, the Migratory Endoparasitic Phytonematode.</title>
        <authorList>
            <person name="Zhang H."/>
            <person name="Lin R."/>
            <person name="Xie B."/>
        </authorList>
    </citation>
    <scope>NUCLEOTIDE SEQUENCE</scope>
    <source>
        <strain evidence="2">BazhouSP</strain>
    </source>
</reference>
<dbReference type="PANTHER" id="PTHR31627:SF42">
    <property type="entry name" value="G_PROTEIN_RECEP_F1_2 DOMAIN-CONTAINING PROTEIN-RELATED"/>
    <property type="match status" value="1"/>
</dbReference>
<keyword evidence="1" id="KW-1133">Transmembrane helix</keyword>
<sequence length="311" mass="36031">MPECQGMFLSVLSPFSRAFPKLTAQALMKENYPLHTLFPAEQQEQLLIYITMRVPSCGYLSPLYINNHWLAWIAYIGTTYIEFYQFFGHTLISANRFAVFVLPLKYNWVWTDKALYGIVFLNIILPIPFLASRLTYDANYVQKSDGSFHLAFMKPNITFESATLSVIVALITTLITFLLEIVVVLKVRRHLISYQDASMTLKNDIKLLFSSIVIFCAQFLLTLYYVTVLYSVISANGELHTFAQNQYIWICDIMSLCGSVALFAISDTVRHKYLHFYRISYIMATISGPQQQLRNSIRQRNHNVAYLFRFY</sequence>
<dbReference type="Pfam" id="PF10323">
    <property type="entry name" value="7TM_GPCR_Srv"/>
    <property type="match status" value="1"/>
</dbReference>
<evidence type="ECO:0000256" key="1">
    <source>
        <dbReference type="SAM" id="Phobius"/>
    </source>
</evidence>
<protein>
    <submittedName>
        <fullName evidence="2">Serpentine type 7TM GPCR chemoreceptor srv domain-containing protein</fullName>
    </submittedName>
</protein>
<proteinExistence type="predicted"/>
<feature type="transmembrane region" description="Helical" evidence="1">
    <location>
        <begin position="114"/>
        <end position="131"/>
    </location>
</feature>
<keyword evidence="3" id="KW-1185">Reference proteome</keyword>
<name>A0AAD4MNB3_9BILA</name>
<evidence type="ECO:0000313" key="2">
    <source>
        <dbReference type="EMBL" id="KAI1701177.1"/>
    </source>
</evidence>
<dbReference type="AlphaFoldDB" id="A0AAD4MNB3"/>
<evidence type="ECO:0000313" key="3">
    <source>
        <dbReference type="Proteomes" id="UP001201812"/>
    </source>
</evidence>
<keyword evidence="1" id="KW-0472">Membrane</keyword>
<keyword evidence="1" id="KW-0812">Transmembrane</keyword>